<feature type="site" description="Participates in a stacking interaction with the thymidine ring of dTDP-4-oxo-6-deoxyglucose" evidence="6">
    <location>
        <position position="137"/>
    </location>
</feature>
<comment type="catalytic activity">
    <reaction evidence="1 7">
        <text>dTDP-4-dehydro-6-deoxy-alpha-D-glucose = dTDP-4-dehydro-beta-L-rhamnose</text>
        <dbReference type="Rhea" id="RHEA:16969"/>
        <dbReference type="ChEBI" id="CHEBI:57649"/>
        <dbReference type="ChEBI" id="CHEBI:62830"/>
        <dbReference type="EC" id="5.1.3.13"/>
    </reaction>
</comment>
<sequence length="182" mass="20509">MRVTPTEIPGVLVIEPKVFGDARGFFFESFNQKAFDEAVGEHIEFVQDNHSRSARYVLRGLHYQIEHAQGKLVRVTRGAAFDVAVDLRRSSPAFGKWFGLELSEENRKQLWLPAGIAHGFVALQDGTEFLYKTTDYYTPSAERCIAWNDPQIGIEWPAMETAPILSAKDQQGVPFAQAEVYS</sequence>
<comment type="caution">
    <text evidence="8">The sequence shown here is derived from an EMBL/GenBank/DDBJ whole genome shotgun (WGS) entry which is preliminary data.</text>
</comment>
<organism evidence="8 9">
    <name type="scientific">Cupriavidus gilardii J11</name>
    <dbReference type="NCBI Taxonomy" id="936133"/>
    <lineage>
        <taxon>Bacteria</taxon>
        <taxon>Pseudomonadati</taxon>
        <taxon>Pseudomonadota</taxon>
        <taxon>Betaproteobacteria</taxon>
        <taxon>Burkholderiales</taxon>
        <taxon>Burkholderiaceae</taxon>
        <taxon>Cupriavidus</taxon>
    </lineage>
</organism>
<keyword evidence="9" id="KW-1185">Reference proteome</keyword>
<dbReference type="Proteomes" id="UP000318141">
    <property type="component" value="Unassembled WGS sequence"/>
</dbReference>
<dbReference type="PANTHER" id="PTHR21047">
    <property type="entry name" value="DTDP-6-DEOXY-D-GLUCOSE-3,5 EPIMERASE"/>
    <property type="match status" value="1"/>
</dbReference>
<dbReference type="InterPro" id="IPR011051">
    <property type="entry name" value="RmlC_Cupin_sf"/>
</dbReference>
<comment type="similarity">
    <text evidence="7">Belongs to the dTDP-4-dehydrorhamnose 3,5-epimerase family.</text>
</comment>
<dbReference type="InterPro" id="IPR000888">
    <property type="entry name" value="RmlC-like"/>
</dbReference>
<evidence type="ECO:0000256" key="1">
    <source>
        <dbReference type="ARBA" id="ARBA00001298"/>
    </source>
</evidence>
<dbReference type="CDD" id="cd00438">
    <property type="entry name" value="cupin_RmlC"/>
    <property type="match status" value="1"/>
</dbReference>
<dbReference type="GO" id="GO:0005829">
    <property type="term" value="C:cytosol"/>
    <property type="evidence" value="ECO:0007669"/>
    <property type="project" value="TreeGrafter"/>
</dbReference>
<comment type="subunit">
    <text evidence="7">Homodimer.</text>
</comment>
<dbReference type="Pfam" id="PF00908">
    <property type="entry name" value="dTDP_sugar_isom"/>
    <property type="match status" value="1"/>
</dbReference>
<evidence type="ECO:0000256" key="4">
    <source>
        <dbReference type="ARBA" id="ARBA00019595"/>
    </source>
</evidence>
<comment type="function">
    <text evidence="2 7">Catalyzes the epimerization of the C3' and C5'positions of dTDP-6-deoxy-D-xylo-4-hexulose, forming dTDP-6-deoxy-L-lyxo-4-hexulose.</text>
</comment>
<dbReference type="OrthoDB" id="9800680at2"/>
<keyword evidence="7" id="KW-0413">Isomerase</keyword>
<evidence type="ECO:0000256" key="5">
    <source>
        <dbReference type="PIRSR" id="PIRSR600888-1"/>
    </source>
</evidence>
<gene>
    <name evidence="8" type="ORF">L602_002000000380</name>
</gene>
<name>A0A562BNL8_9BURK</name>
<proteinExistence type="inferred from homology"/>
<feature type="active site" description="Proton acceptor" evidence="5">
    <location>
        <position position="62"/>
    </location>
</feature>
<dbReference type="GO" id="GO:0019305">
    <property type="term" value="P:dTDP-rhamnose biosynthetic process"/>
    <property type="evidence" value="ECO:0007669"/>
    <property type="project" value="UniProtKB-UniRule"/>
</dbReference>
<dbReference type="AlphaFoldDB" id="A0A562BNL8"/>
<evidence type="ECO:0000256" key="6">
    <source>
        <dbReference type="PIRSR" id="PIRSR600888-3"/>
    </source>
</evidence>
<reference evidence="8 9" key="1">
    <citation type="submission" date="2019-07" db="EMBL/GenBank/DDBJ databases">
        <title>Genome sequencing of lignin-degrading bacterial isolates.</title>
        <authorList>
            <person name="Gladden J."/>
        </authorList>
    </citation>
    <scope>NUCLEOTIDE SEQUENCE [LARGE SCALE GENOMIC DNA]</scope>
    <source>
        <strain evidence="8 9">J11</strain>
    </source>
</reference>
<evidence type="ECO:0000256" key="3">
    <source>
        <dbReference type="ARBA" id="ARBA00012098"/>
    </source>
</evidence>
<dbReference type="GO" id="GO:0008830">
    <property type="term" value="F:dTDP-4-dehydrorhamnose 3,5-epimerase activity"/>
    <property type="evidence" value="ECO:0007669"/>
    <property type="project" value="UniProtKB-UniRule"/>
</dbReference>
<protein>
    <recommendedName>
        <fullName evidence="4 7">dTDP-4-dehydrorhamnose 3,5-epimerase</fullName>
        <ecNumber evidence="3 7">5.1.3.13</ecNumber>
    </recommendedName>
    <alternativeName>
        <fullName evidence="7">Thymidine diphospho-4-keto-rhamnose 3,5-epimerase</fullName>
    </alternativeName>
</protein>
<evidence type="ECO:0000313" key="9">
    <source>
        <dbReference type="Proteomes" id="UP000318141"/>
    </source>
</evidence>
<dbReference type="Gene3D" id="2.60.120.10">
    <property type="entry name" value="Jelly Rolls"/>
    <property type="match status" value="1"/>
</dbReference>
<accession>A0A562BNL8</accession>
<comment type="pathway">
    <text evidence="7">Carbohydrate biosynthesis; dTDP-L-rhamnose biosynthesis.</text>
</comment>
<dbReference type="EMBL" id="VLJN01000013">
    <property type="protein sequence ID" value="TWG86433.1"/>
    <property type="molecule type" value="Genomic_DNA"/>
</dbReference>
<evidence type="ECO:0000256" key="7">
    <source>
        <dbReference type="RuleBase" id="RU364069"/>
    </source>
</evidence>
<evidence type="ECO:0000256" key="2">
    <source>
        <dbReference type="ARBA" id="ARBA00001997"/>
    </source>
</evidence>
<dbReference type="SUPFAM" id="SSF51182">
    <property type="entry name" value="RmlC-like cupins"/>
    <property type="match status" value="1"/>
</dbReference>
<dbReference type="NCBIfam" id="TIGR01221">
    <property type="entry name" value="rmlC"/>
    <property type="match status" value="1"/>
</dbReference>
<dbReference type="UniPathway" id="UPA00124"/>
<dbReference type="InterPro" id="IPR014710">
    <property type="entry name" value="RmlC-like_jellyroll"/>
</dbReference>
<feature type="active site" description="Proton donor" evidence="5">
    <location>
        <position position="131"/>
    </location>
</feature>
<dbReference type="GO" id="GO:0000271">
    <property type="term" value="P:polysaccharide biosynthetic process"/>
    <property type="evidence" value="ECO:0007669"/>
    <property type="project" value="TreeGrafter"/>
</dbReference>
<dbReference type="EC" id="5.1.3.13" evidence="3 7"/>
<dbReference type="PANTHER" id="PTHR21047:SF2">
    <property type="entry name" value="THYMIDINE DIPHOSPHO-4-KETO-RHAMNOSE 3,5-EPIMERASE"/>
    <property type="match status" value="1"/>
</dbReference>
<evidence type="ECO:0000313" key="8">
    <source>
        <dbReference type="EMBL" id="TWG86433.1"/>
    </source>
</evidence>